<comment type="caution">
    <text evidence="1">The sequence shown here is derived from an EMBL/GenBank/DDBJ whole genome shotgun (WGS) entry which is preliminary data.</text>
</comment>
<proteinExistence type="predicted"/>
<sequence>MRTTNQDCRKNSFIEYLPSDFDLNRGLNYNYGLENGKYDLEKILRGLYLNSENYYFETLGTNVKGGGYIFKYQKKQSKTYMVAGPQFTQLINVNGERIYNFGVRAGVGHEINDNLSLEARYFQNLNPRSYSSGYD</sequence>
<gene>
    <name evidence="1" type="ORF">ML462_09145</name>
</gene>
<protein>
    <submittedName>
        <fullName evidence="1">Uncharacterized protein</fullName>
    </submittedName>
</protein>
<evidence type="ECO:0000313" key="1">
    <source>
        <dbReference type="EMBL" id="MCH4823341.1"/>
    </source>
</evidence>
<dbReference type="AlphaFoldDB" id="A0A9X1V445"/>
<reference evidence="1" key="1">
    <citation type="submission" date="2022-03" db="EMBL/GenBank/DDBJ databases">
        <title>Gramella crocea sp. nov., isolated from activated sludge of a seafood processing plant.</title>
        <authorList>
            <person name="Zhang X."/>
        </authorList>
    </citation>
    <scope>NUCLEOTIDE SEQUENCE</scope>
    <source>
        <strain evidence="1">YJ019</strain>
    </source>
</reference>
<evidence type="ECO:0000313" key="2">
    <source>
        <dbReference type="Proteomes" id="UP001139226"/>
    </source>
</evidence>
<dbReference type="RefSeq" id="WP_240713500.1">
    <property type="nucleotide sequence ID" value="NZ_JAKVTV010000002.1"/>
</dbReference>
<name>A0A9X1V445_9FLAO</name>
<dbReference type="EMBL" id="JAKVTV010000002">
    <property type="protein sequence ID" value="MCH4823341.1"/>
    <property type="molecule type" value="Genomic_DNA"/>
</dbReference>
<keyword evidence="2" id="KW-1185">Reference proteome</keyword>
<organism evidence="1 2">
    <name type="scientific">Christiangramia lutea</name>
    <dbReference type="NCBI Taxonomy" id="1607951"/>
    <lineage>
        <taxon>Bacteria</taxon>
        <taxon>Pseudomonadati</taxon>
        <taxon>Bacteroidota</taxon>
        <taxon>Flavobacteriia</taxon>
        <taxon>Flavobacteriales</taxon>
        <taxon>Flavobacteriaceae</taxon>
        <taxon>Christiangramia</taxon>
    </lineage>
</organism>
<dbReference type="Proteomes" id="UP001139226">
    <property type="component" value="Unassembled WGS sequence"/>
</dbReference>
<accession>A0A9X1V445</accession>